<reference evidence="5" key="1">
    <citation type="submission" date="2016-10" db="EMBL/GenBank/DDBJ databases">
        <authorList>
            <person name="Varghese N."/>
            <person name="Submissions S."/>
        </authorList>
    </citation>
    <scope>NUCLEOTIDE SEQUENCE [LARGE SCALE GENOMIC DNA]</scope>
    <source>
        <strain evidence="5">DSM 45413</strain>
    </source>
</reference>
<protein>
    <submittedName>
        <fullName evidence="4">LGFP repeat-containing protein</fullName>
    </submittedName>
</protein>
<keyword evidence="5" id="KW-1185">Reference proteome</keyword>
<dbReference type="PANTHER" id="PTHR19328">
    <property type="entry name" value="HEDGEHOG-INTERACTING PROTEIN"/>
    <property type="match status" value="1"/>
</dbReference>
<keyword evidence="2" id="KW-0812">Transmembrane</keyword>
<dbReference type="AlphaFoldDB" id="A0A1H8SLJ4"/>
<evidence type="ECO:0000313" key="5">
    <source>
        <dbReference type="Proteomes" id="UP000198960"/>
    </source>
</evidence>
<dbReference type="SUPFAM" id="SSF49299">
    <property type="entry name" value="PKD domain"/>
    <property type="match status" value="1"/>
</dbReference>
<dbReference type="Pfam" id="PF07995">
    <property type="entry name" value="GSDH"/>
    <property type="match status" value="1"/>
</dbReference>
<feature type="transmembrane region" description="Helical" evidence="2">
    <location>
        <begin position="42"/>
        <end position="62"/>
    </location>
</feature>
<organism evidence="4 5">
    <name type="scientific">Trujillonella endophytica</name>
    <dbReference type="NCBI Taxonomy" id="673521"/>
    <lineage>
        <taxon>Bacteria</taxon>
        <taxon>Bacillati</taxon>
        <taxon>Actinomycetota</taxon>
        <taxon>Actinomycetes</taxon>
        <taxon>Geodermatophilales</taxon>
        <taxon>Geodermatophilaceae</taxon>
        <taxon>Trujillonella</taxon>
    </lineage>
</organism>
<dbReference type="GO" id="GO:0005975">
    <property type="term" value="P:carbohydrate metabolic process"/>
    <property type="evidence" value="ECO:0007669"/>
    <property type="project" value="UniProtKB-ARBA"/>
</dbReference>
<dbReference type="SUPFAM" id="SSF50952">
    <property type="entry name" value="Soluble quinoprotein glucose dehydrogenase"/>
    <property type="match status" value="1"/>
</dbReference>
<dbReference type="EMBL" id="FOEE01000004">
    <property type="protein sequence ID" value="SEO79660.1"/>
    <property type="molecule type" value="Genomic_DNA"/>
</dbReference>
<dbReference type="SMART" id="SM00089">
    <property type="entry name" value="PKD"/>
    <property type="match status" value="1"/>
</dbReference>
<dbReference type="InterPro" id="IPR022409">
    <property type="entry name" value="PKD/Chitinase_dom"/>
</dbReference>
<evidence type="ECO:0000259" key="3">
    <source>
        <dbReference type="PROSITE" id="PS50093"/>
    </source>
</evidence>
<dbReference type="InterPro" id="IPR011042">
    <property type="entry name" value="6-blade_b-propeller_TolB-like"/>
</dbReference>
<dbReference type="InterPro" id="IPR013207">
    <property type="entry name" value="LGFP"/>
</dbReference>
<dbReference type="InterPro" id="IPR012938">
    <property type="entry name" value="Glc/Sorbosone_DH"/>
</dbReference>
<keyword evidence="2" id="KW-1133">Transmembrane helix</keyword>
<evidence type="ECO:0000256" key="1">
    <source>
        <dbReference type="SAM" id="MobiDB-lite"/>
    </source>
</evidence>
<evidence type="ECO:0000256" key="2">
    <source>
        <dbReference type="SAM" id="Phobius"/>
    </source>
</evidence>
<dbReference type="STRING" id="673521.SAMN05660991_01824"/>
<dbReference type="Gene3D" id="2.60.40.10">
    <property type="entry name" value="Immunoglobulins"/>
    <property type="match status" value="1"/>
</dbReference>
<dbReference type="Proteomes" id="UP000198960">
    <property type="component" value="Unassembled WGS sequence"/>
</dbReference>
<feature type="domain" description="PKD" evidence="3">
    <location>
        <begin position="439"/>
        <end position="516"/>
    </location>
</feature>
<dbReference type="CDD" id="cd00146">
    <property type="entry name" value="PKD"/>
    <property type="match status" value="1"/>
</dbReference>
<sequence>MSAPPGGRIRGDGGVRVGRSVDRRSHSVTMETRRAGPAVVRLALRWGLVLALVAGVLAVLPARTASAAPYLPAGFVVRDLPSGQSEVLTDVEFLPDGSYLTTGKNGRVAWVSAAGAPRTLATLAVVTTSDLGLTGIAVAADYPTSQRVYTARTLNVNGLWTTRLSSWTVTGSPEPTGLAAERVIFELRQDADVHALTDIVVAADGTLWVTVGDAADFRVVDPLALRALDVDQGYGKVLHVLPDGRGVPGNPYYDAAAPQSWRSRVYASGFRSPFRMSLDPTSGAPVVGDVGWNTWEEVDLVRPGANYGWPCWEGATTTGGYRDLPGCAGVTNAAPLYTYVHGPMGTSVTGGIVYTGSSYPEAYRGAYFFGDYASGRIYTLRYDAQGRVTREPEAAGFGGENGLPAAFATAANGDIVYADIGGSVLRRLVYVPGNRPPTADATFTTDAATRTVSFDASRSTDLDGDALTYRWDFGDGTTGTGVRVSRTYPATAPATTTVRLTVTDALGATGTKDFTVAPAAAAPTLVLTAPAPTTTFAVGNRVQARATARDSAGAPLTVTWRILVVHCSADYCHDHPGETFPGEVFDRPFDDHGDQTSLSVVASATDARGVRTEASFVARPRLRTLTLTASVPAAMTVNGVARSTAQVTAGARVSIAAAAVASDDVATFERWNDGAPRQRDLVMPDGDLTLASTYLTPIDRRYAAEPALRTLLGEPTAVESGDAAVRYRIHQFGRLYWSPAAGVREVHGAILMTYLAIGGHVVLGEPVTDETTTPDGRGRYNHFRLNTSSVYWTPETGAHAVYGEIRGLWAALGWELGPHGYPRTSELTTPNGRGRYNDFQNGGIYWRPGFGPRSVYGAIYQAWARMGWEGGLLAFPLTDETSTPDRIGRFNHFEGGSIYWTPRTGAHAVYGAILARWRGLGWELSYLGYPISGEYSIPGGRRSDFERGYITWDARTGQVIDRRY</sequence>
<dbReference type="PANTHER" id="PTHR19328:SF13">
    <property type="entry name" value="HIPL1 PROTEIN"/>
    <property type="match status" value="1"/>
</dbReference>
<evidence type="ECO:0000313" key="4">
    <source>
        <dbReference type="EMBL" id="SEO79660.1"/>
    </source>
</evidence>
<feature type="compositionally biased region" description="Basic and acidic residues" evidence="1">
    <location>
        <begin position="9"/>
        <end position="25"/>
    </location>
</feature>
<dbReference type="InterPro" id="IPR013783">
    <property type="entry name" value="Ig-like_fold"/>
</dbReference>
<name>A0A1H8SLJ4_9ACTN</name>
<dbReference type="Pfam" id="PF18911">
    <property type="entry name" value="PKD_4"/>
    <property type="match status" value="1"/>
</dbReference>
<feature type="region of interest" description="Disordered" evidence="1">
    <location>
        <begin position="1"/>
        <end position="30"/>
    </location>
</feature>
<keyword evidence="2" id="KW-0472">Membrane</keyword>
<proteinExistence type="predicted"/>
<dbReference type="InterPro" id="IPR011041">
    <property type="entry name" value="Quinoprot_gluc/sorb_DH_b-prop"/>
</dbReference>
<accession>A0A1H8SLJ4</accession>
<dbReference type="Gene3D" id="2.120.10.30">
    <property type="entry name" value="TolB, C-terminal domain"/>
    <property type="match status" value="1"/>
</dbReference>
<dbReference type="PROSITE" id="PS50093">
    <property type="entry name" value="PKD"/>
    <property type="match status" value="1"/>
</dbReference>
<gene>
    <name evidence="4" type="ORF">SAMN05660991_01824</name>
</gene>
<dbReference type="InterPro" id="IPR000601">
    <property type="entry name" value="PKD_dom"/>
</dbReference>
<dbReference type="InterPro" id="IPR035986">
    <property type="entry name" value="PKD_dom_sf"/>
</dbReference>
<dbReference type="Pfam" id="PF08310">
    <property type="entry name" value="LGFP"/>
    <property type="match status" value="5"/>
</dbReference>